<evidence type="ECO:0000313" key="3">
    <source>
        <dbReference type="RefSeq" id="XP_012946409.1"/>
    </source>
</evidence>
<feature type="domain" description="N-acetyltransferase" evidence="1">
    <location>
        <begin position="4"/>
        <end position="151"/>
    </location>
</feature>
<protein>
    <submittedName>
        <fullName evidence="3">Histidine N-acetyltransferase</fullName>
    </submittedName>
</protein>
<dbReference type="RefSeq" id="XP_012946409.1">
    <property type="nucleotide sequence ID" value="XM_013090955.2"/>
</dbReference>
<dbReference type="PROSITE" id="PS51186">
    <property type="entry name" value="GNAT"/>
    <property type="match status" value="1"/>
</dbReference>
<dbReference type="InterPro" id="IPR000182">
    <property type="entry name" value="GNAT_dom"/>
</dbReference>
<dbReference type="Gene3D" id="3.40.630.30">
    <property type="match status" value="1"/>
</dbReference>
<evidence type="ECO:0000259" key="1">
    <source>
        <dbReference type="PROSITE" id="PS51186"/>
    </source>
</evidence>
<dbReference type="GeneID" id="106013983"/>
<evidence type="ECO:0000313" key="2">
    <source>
        <dbReference type="Proteomes" id="UP000694888"/>
    </source>
</evidence>
<sequence>MSGVRIRRAELTDREAVIDGIGDVYWGLDYLPDLYTQFVTHPDFLSFVAVDGQEVIGFYSAHIHDGGLAVCKRAARVKKQHDGTGVLKLLTTHLEREVRQLTTVRRESMTCGSENAARISESYKQRKGLREVMRMQFLFWEVAVGTLPSVERSQSPNVAEMTSADLEALFAHEQSRKRIFPQDILSSFFVPFRCRPENMAHFINDRASCVASYRADDTTPGSDVTPHVKTVTSAGDVEKITLLSASFVYRARKGHSYNVTFFGTEYADLEAHLFYHVHKLQRFGHETVILSLVFLQEFAPLVLERTKTFLGQFGITRSQYPAIDHSIFFESDFGGQ</sequence>
<dbReference type="Proteomes" id="UP000694888">
    <property type="component" value="Unplaced"/>
</dbReference>
<dbReference type="PANTHER" id="PTHR47403">
    <property type="entry name" value="LOC100145250 PROTEIN"/>
    <property type="match status" value="1"/>
</dbReference>
<dbReference type="InterPro" id="IPR016181">
    <property type="entry name" value="Acyl_CoA_acyltransferase"/>
</dbReference>
<reference evidence="3" key="1">
    <citation type="submission" date="2025-08" db="UniProtKB">
        <authorList>
            <consortium name="RefSeq"/>
        </authorList>
    </citation>
    <scope>IDENTIFICATION</scope>
</reference>
<name>A0ABM1AF01_APLCA</name>
<dbReference type="PANTHER" id="PTHR47403:SF6">
    <property type="entry name" value="N-ACETYLTRANSFERASE DOMAIN-CONTAINING PROTEIN"/>
    <property type="match status" value="1"/>
</dbReference>
<accession>A0ABM1AF01</accession>
<dbReference type="SUPFAM" id="SSF55729">
    <property type="entry name" value="Acyl-CoA N-acyltransferases (Nat)"/>
    <property type="match status" value="1"/>
</dbReference>
<proteinExistence type="predicted"/>
<gene>
    <name evidence="3" type="primary">LOC106013983</name>
</gene>
<keyword evidence="2" id="KW-1185">Reference proteome</keyword>
<organism evidence="2 3">
    <name type="scientific">Aplysia californica</name>
    <name type="common">California sea hare</name>
    <dbReference type="NCBI Taxonomy" id="6500"/>
    <lineage>
        <taxon>Eukaryota</taxon>
        <taxon>Metazoa</taxon>
        <taxon>Spiralia</taxon>
        <taxon>Lophotrochozoa</taxon>
        <taxon>Mollusca</taxon>
        <taxon>Gastropoda</taxon>
        <taxon>Heterobranchia</taxon>
        <taxon>Euthyneura</taxon>
        <taxon>Tectipleura</taxon>
        <taxon>Aplysiida</taxon>
        <taxon>Aplysioidea</taxon>
        <taxon>Aplysiidae</taxon>
        <taxon>Aplysia</taxon>
    </lineage>
</organism>